<evidence type="ECO:0000256" key="2">
    <source>
        <dbReference type="ARBA" id="ARBA00022695"/>
    </source>
</evidence>
<comment type="function">
    <text evidence="5">Guanylyltransferase that catalyzes the activation of (2S)-2-phospholactate (2-PL) as (2S)-lactyl-2-diphospho-5'-guanosine, via the condensation of 2-PL with GTP. It is involved in the biosynthesis of coenzyme F420, a hydride carrier cofactor.</text>
</comment>
<accession>A0A1H8N953</accession>
<dbReference type="EC" id="2.7.7.68" evidence="5"/>
<reference evidence="7" key="1">
    <citation type="submission" date="2016-10" db="EMBL/GenBank/DDBJ databases">
        <authorList>
            <person name="Varghese N."/>
            <person name="Submissions S."/>
        </authorList>
    </citation>
    <scope>NUCLEOTIDE SEQUENCE [LARGE SCALE GENOMIC DNA]</scope>
    <source>
        <strain evidence="7">CGMCC 1.10121</strain>
    </source>
</reference>
<keyword evidence="2 5" id="KW-0548">Nucleotidyltransferase</keyword>
<evidence type="ECO:0000313" key="6">
    <source>
        <dbReference type="EMBL" id="SEO26066.1"/>
    </source>
</evidence>
<gene>
    <name evidence="5" type="primary">cofC</name>
    <name evidence="6" type="ORF">SAMN04487948_101394</name>
</gene>
<dbReference type="GO" id="GO:0043814">
    <property type="term" value="F:phospholactate guanylyltransferase activity"/>
    <property type="evidence" value="ECO:0007669"/>
    <property type="project" value="UniProtKB-EC"/>
</dbReference>
<name>A0A1H8N953_9EURY</name>
<evidence type="ECO:0000256" key="5">
    <source>
        <dbReference type="HAMAP-Rule" id="MF_02114"/>
    </source>
</evidence>
<dbReference type="Proteomes" id="UP000199126">
    <property type="component" value="Unassembled WGS sequence"/>
</dbReference>
<keyword evidence="1 5" id="KW-0808">Transferase</keyword>
<comment type="similarity">
    <text evidence="5">Belongs to the CofC family.</text>
</comment>
<dbReference type="NCBIfam" id="TIGR03552">
    <property type="entry name" value="F420_cofC"/>
    <property type="match status" value="1"/>
</dbReference>
<evidence type="ECO:0000256" key="3">
    <source>
        <dbReference type="ARBA" id="ARBA00022741"/>
    </source>
</evidence>
<dbReference type="GO" id="GO:0052645">
    <property type="term" value="P:F420-0 metabolic process"/>
    <property type="evidence" value="ECO:0007669"/>
    <property type="project" value="UniProtKB-UniRule"/>
</dbReference>
<dbReference type="RefSeq" id="WP_089820762.1">
    <property type="nucleotide sequence ID" value="NZ_FODV01000001.1"/>
</dbReference>
<comment type="pathway">
    <text evidence="5">Cofactor biosynthesis; coenzyme F420 biosynthesis.</text>
</comment>
<dbReference type="PANTHER" id="PTHR40392:SF1">
    <property type="entry name" value="2-PHOSPHO-L-LACTATE GUANYLYLTRANSFERASE"/>
    <property type="match status" value="1"/>
</dbReference>
<keyword evidence="4 5" id="KW-0342">GTP-binding</keyword>
<comment type="catalytic activity">
    <reaction evidence="5">
        <text>(2S)-2-phospholactate + GTP + H(+) = (2S)-lactyl-2-diphospho-5'-guanosine + diphosphate</text>
        <dbReference type="Rhea" id="RHEA:63424"/>
        <dbReference type="ChEBI" id="CHEBI:15378"/>
        <dbReference type="ChEBI" id="CHEBI:33019"/>
        <dbReference type="ChEBI" id="CHEBI:37565"/>
        <dbReference type="ChEBI" id="CHEBI:59435"/>
        <dbReference type="ChEBI" id="CHEBI:59906"/>
        <dbReference type="EC" id="2.7.7.68"/>
    </reaction>
</comment>
<proteinExistence type="inferred from homology"/>
<evidence type="ECO:0000313" key="7">
    <source>
        <dbReference type="Proteomes" id="UP000199126"/>
    </source>
</evidence>
<protein>
    <recommendedName>
        <fullName evidence="5">2-phospho-L-lactate guanylyltransferase</fullName>
        <shortName evidence="5">LP guanylyltransferase</shortName>
        <ecNumber evidence="5">2.7.7.68</ecNumber>
    </recommendedName>
</protein>
<sequence>MRVVVPFATEQPKTRLSDVLSPDERRAFARAMLSDVLTAVRAAGHDPLVVATAPLDEPTTGRLDADASDATSLVQIDASVRVDDSPLSTAVNATLAAAVDPVAVVMSDLPLATPESIRRLTTAGDSSEGVAVAPGRGGGTNALVVRHLDFRVDYHGVSFRDHLRAAEAVGAPVEVVDSFRLSTDVDEADDLVEVLLHGDGVARDWLVDAGFDLRVNDGRVGVRRE</sequence>
<dbReference type="HAMAP" id="MF_02114">
    <property type="entry name" value="CofC"/>
    <property type="match status" value="1"/>
</dbReference>
<comment type="subunit">
    <text evidence="5">Homodimer.</text>
</comment>
<dbReference type="PANTHER" id="PTHR40392">
    <property type="entry name" value="2-PHOSPHO-L-LACTATE GUANYLYLTRANSFERASE"/>
    <property type="match status" value="1"/>
</dbReference>
<dbReference type="InterPro" id="IPR002835">
    <property type="entry name" value="CofC"/>
</dbReference>
<dbReference type="Gene3D" id="3.90.550.10">
    <property type="entry name" value="Spore Coat Polysaccharide Biosynthesis Protein SpsA, Chain A"/>
    <property type="match status" value="1"/>
</dbReference>
<organism evidence="6 7">
    <name type="scientific">Halogranum amylolyticum</name>
    <dbReference type="NCBI Taxonomy" id="660520"/>
    <lineage>
        <taxon>Archaea</taxon>
        <taxon>Methanobacteriati</taxon>
        <taxon>Methanobacteriota</taxon>
        <taxon>Stenosarchaea group</taxon>
        <taxon>Halobacteria</taxon>
        <taxon>Halobacteriales</taxon>
        <taxon>Haloferacaceae</taxon>
    </lineage>
</organism>
<dbReference type="GO" id="GO:0005525">
    <property type="term" value="F:GTP binding"/>
    <property type="evidence" value="ECO:0007669"/>
    <property type="project" value="UniProtKB-KW"/>
</dbReference>
<keyword evidence="3 5" id="KW-0547">Nucleotide-binding</keyword>
<dbReference type="AlphaFoldDB" id="A0A1H8N953"/>
<evidence type="ECO:0000256" key="1">
    <source>
        <dbReference type="ARBA" id="ARBA00022679"/>
    </source>
</evidence>
<evidence type="ECO:0000256" key="4">
    <source>
        <dbReference type="ARBA" id="ARBA00023134"/>
    </source>
</evidence>
<dbReference type="UniPathway" id="UPA00071"/>
<dbReference type="InterPro" id="IPR029044">
    <property type="entry name" value="Nucleotide-diphossugar_trans"/>
</dbReference>
<keyword evidence="7" id="KW-1185">Reference proteome</keyword>
<dbReference type="SUPFAM" id="SSF53448">
    <property type="entry name" value="Nucleotide-diphospho-sugar transferases"/>
    <property type="match status" value="1"/>
</dbReference>
<dbReference type="Pfam" id="PF01983">
    <property type="entry name" value="CofC"/>
    <property type="match status" value="1"/>
</dbReference>
<dbReference type="OrthoDB" id="11179at2157"/>
<dbReference type="EMBL" id="FODV01000001">
    <property type="protein sequence ID" value="SEO26066.1"/>
    <property type="molecule type" value="Genomic_DNA"/>
</dbReference>
<dbReference type="Gene3D" id="6.10.140.50">
    <property type="match status" value="1"/>
</dbReference>